<feature type="transmembrane region" description="Helical" evidence="6">
    <location>
        <begin position="287"/>
        <end position="309"/>
    </location>
</feature>
<gene>
    <name evidence="7" type="ORF">ACFO5S_00365</name>
</gene>
<proteinExistence type="predicted"/>
<feature type="transmembrane region" description="Helical" evidence="6">
    <location>
        <begin position="109"/>
        <end position="136"/>
    </location>
</feature>
<dbReference type="InterPro" id="IPR050475">
    <property type="entry name" value="Prenyltransferase_related"/>
</dbReference>
<feature type="transmembrane region" description="Helical" evidence="6">
    <location>
        <begin position="148"/>
        <end position="167"/>
    </location>
</feature>
<keyword evidence="2" id="KW-1003">Cell membrane</keyword>
<evidence type="ECO:0000256" key="2">
    <source>
        <dbReference type="ARBA" id="ARBA00022475"/>
    </source>
</evidence>
<keyword evidence="5 6" id="KW-0472">Membrane</keyword>
<dbReference type="PANTHER" id="PTHR42723">
    <property type="entry name" value="CHLOROPHYLL SYNTHASE"/>
    <property type="match status" value="1"/>
</dbReference>
<feature type="transmembrane region" description="Helical" evidence="6">
    <location>
        <begin position="179"/>
        <end position="198"/>
    </location>
</feature>
<dbReference type="PANTHER" id="PTHR42723:SF1">
    <property type="entry name" value="CHLOROPHYLL SYNTHASE, CHLOROPLASTIC"/>
    <property type="match status" value="1"/>
</dbReference>
<dbReference type="CDD" id="cd13961">
    <property type="entry name" value="PT_UbiA_DGGGPS"/>
    <property type="match status" value="1"/>
</dbReference>
<keyword evidence="4 6" id="KW-1133">Transmembrane helix</keyword>
<feature type="transmembrane region" description="Helical" evidence="6">
    <location>
        <begin position="20"/>
        <end position="41"/>
    </location>
</feature>
<accession>A0ABV9P8R6</accession>
<keyword evidence="3 6" id="KW-0812">Transmembrane</keyword>
<dbReference type="Proteomes" id="UP001595935">
    <property type="component" value="Unassembled WGS sequence"/>
</dbReference>
<evidence type="ECO:0000256" key="1">
    <source>
        <dbReference type="ARBA" id="ARBA00004141"/>
    </source>
</evidence>
<evidence type="ECO:0000256" key="3">
    <source>
        <dbReference type="ARBA" id="ARBA00022692"/>
    </source>
</evidence>
<comment type="caution">
    <text evidence="7">The sequence shown here is derived from an EMBL/GenBank/DDBJ whole genome shotgun (WGS) entry which is preliminary data.</text>
</comment>
<comment type="subcellular location">
    <subcellularLocation>
        <location evidence="1">Membrane</location>
        <topology evidence="1">Multi-pass membrane protein</topology>
    </subcellularLocation>
</comment>
<dbReference type="EMBL" id="JBHSGV010000001">
    <property type="protein sequence ID" value="MFC4745877.1"/>
    <property type="molecule type" value="Genomic_DNA"/>
</dbReference>
<dbReference type="InterPro" id="IPR000537">
    <property type="entry name" value="UbiA_prenyltransferase"/>
</dbReference>
<evidence type="ECO:0000256" key="6">
    <source>
        <dbReference type="SAM" id="Phobius"/>
    </source>
</evidence>
<evidence type="ECO:0000313" key="7">
    <source>
        <dbReference type="EMBL" id="MFC4745877.1"/>
    </source>
</evidence>
<feature type="transmembrane region" description="Helical" evidence="6">
    <location>
        <begin position="53"/>
        <end position="72"/>
    </location>
</feature>
<evidence type="ECO:0000313" key="8">
    <source>
        <dbReference type="Proteomes" id="UP001595935"/>
    </source>
</evidence>
<feature type="transmembrane region" description="Helical" evidence="6">
    <location>
        <begin position="257"/>
        <end position="275"/>
    </location>
</feature>
<protein>
    <submittedName>
        <fullName evidence="7">Geranylgeranylglycerol-phosphate geranylgeranyltransferase</fullName>
    </submittedName>
</protein>
<evidence type="ECO:0000256" key="5">
    <source>
        <dbReference type="ARBA" id="ARBA00023136"/>
    </source>
</evidence>
<sequence>MLSRQHKLLIMKIVSLFSVVRGYNIPIIVLAQYLSAIFILAPEIRALDILLDFYLFLIVFASAITIASGYIINNFYDSQKDLINRPNKSMLDRLVSQKTKLTVYFSLNFLAVLMASIVSWRAFLFFSVYIFLIWFYSHKIKKYPIIGNLMSALLAVTPFFAILLYFYNKVSFEEIENHMSHFVVISAHAVFLFLLLLIREMIKDLENLKGDLANDYRTIPIIYSEKVSKQIITALTFLTVFPVYVLVNVYDVGYMDIYFYICFAVLLFFLIYLWRSNSKQQFLVLHNVLKFLIVAGVFCIVLINPSVLWHGKELISNY</sequence>
<dbReference type="InterPro" id="IPR044878">
    <property type="entry name" value="UbiA_sf"/>
</dbReference>
<feature type="transmembrane region" description="Helical" evidence="6">
    <location>
        <begin position="231"/>
        <end position="251"/>
    </location>
</feature>
<dbReference type="Pfam" id="PF01040">
    <property type="entry name" value="UbiA"/>
    <property type="match status" value="1"/>
</dbReference>
<keyword evidence="8" id="KW-1185">Reference proteome</keyword>
<dbReference type="RefSeq" id="WP_213255215.1">
    <property type="nucleotide sequence ID" value="NZ_JAGYWA010000001.1"/>
</dbReference>
<dbReference type="Gene3D" id="1.10.357.140">
    <property type="entry name" value="UbiA prenyltransferase"/>
    <property type="match status" value="1"/>
</dbReference>
<reference evidence="8" key="1">
    <citation type="journal article" date="2019" name="Int. J. Syst. Evol. Microbiol.">
        <title>The Global Catalogue of Microorganisms (GCM) 10K type strain sequencing project: providing services to taxonomists for standard genome sequencing and annotation.</title>
        <authorList>
            <consortium name="The Broad Institute Genomics Platform"/>
            <consortium name="The Broad Institute Genome Sequencing Center for Infectious Disease"/>
            <person name="Wu L."/>
            <person name="Ma J."/>
        </authorList>
    </citation>
    <scope>NUCLEOTIDE SEQUENCE [LARGE SCALE GENOMIC DNA]</scope>
    <source>
        <strain evidence="8">WYCCWR 13023</strain>
    </source>
</reference>
<name>A0ABV9P8R6_9FLAO</name>
<evidence type="ECO:0000256" key="4">
    <source>
        <dbReference type="ARBA" id="ARBA00022989"/>
    </source>
</evidence>
<organism evidence="7 8">
    <name type="scientific">Flavobacterium branchiicola</name>
    <dbReference type="NCBI Taxonomy" id="1114875"/>
    <lineage>
        <taxon>Bacteria</taxon>
        <taxon>Pseudomonadati</taxon>
        <taxon>Bacteroidota</taxon>
        <taxon>Flavobacteriia</taxon>
        <taxon>Flavobacteriales</taxon>
        <taxon>Flavobacteriaceae</taxon>
        <taxon>Flavobacterium</taxon>
    </lineage>
</organism>